<evidence type="ECO:0000313" key="3">
    <source>
        <dbReference type="EMBL" id="KAF8648318.1"/>
    </source>
</evidence>
<dbReference type="AlphaFoldDB" id="A0A835A2P7"/>
<dbReference type="Pfam" id="PF13456">
    <property type="entry name" value="RVT_3"/>
    <property type="match status" value="1"/>
</dbReference>
<feature type="region of interest" description="Disordered" evidence="1">
    <location>
        <begin position="1"/>
        <end position="30"/>
    </location>
</feature>
<dbReference type="PANTHER" id="PTHR47074:SF73">
    <property type="entry name" value="OS04G0448401 PROTEIN"/>
    <property type="match status" value="1"/>
</dbReference>
<dbReference type="CDD" id="cd06222">
    <property type="entry name" value="RNase_H_like"/>
    <property type="match status" value="1"/>
</dbReference>
<accession>A0A835A2P7</accession>
<dbReference type="SUPFAM" id="SSF53098">
    <property type="entry name" value="Ribonuclease H-like"/>
    <property type="match status" value="1"/>
</dbReference>
<reference evidence="3" key="1">
    <citation type="submission" date="2020-07" db="EMBL/GenBank/DDBJ databases">
        <title>Genome sequence and genetic diversity analysis of an under-domesticated orphan crop, white fonio (Digitaria exilis).</title>
        <authorList>
            <person name="Bennetzen J.L."/>
            <person name="Chen S."/>
            <person name="Ma X."/>
            <person name="Wang X."/>
            <person name="Yssel A.E.J."/>
            <person name="Chaluvadi S.R."/>
            <person name="Johnson M."/>
            <person name="Gangashetty P."/>
            <person name="Hamidou F."/>
            <person name="Sanogo M.D."/>
            <person name="Zwaenepoel A."/>
            <person name="Wallace J."/>
            <person name="Van De Peer Y."/>
            <person name="Van Deynze A."/>
        </authorList>
    </citation>
    <scope>NUCLEOTIDE SEQUENCE</scope>
    <source>
        <tissue evidence="3">Leaves</tissue>
    </source>
</reference>
<gene>
    <name evidence="3" type="ORF">HU200_064899</name>
</gene>
<evidence type="ECO:0000259" key="2">
    <source>
        <dbReference type="Pfam" id="PF13456"/>
    </source>
</evidence>
<name>A0A835A2P7_9POAL</name>
<dbReference type="EMBL" id="JACEFO010002816">
    <property type="protein sequence ID" value="KAF8648318.1"/>
    <property type="molecule type" value="Genomic_DNA"/>
</dbReference>
<dbReference type="InterPro" id="IPR002156">
    <property type="entry name" value="RNaseH_domain"/>
</dbReference>
<dbReference type="OrthoDB" id="690004at2759"/>
<comment type="caution">
    <text evidence="3">The sequence shown here is derived from an EMBL/GenBank/DDBJ whole genome shotgun (WGS) entry which is preliminary data.</text>
</comment>
<dbReference type="InterPro" id="IPR012337">
    <property type="entry name" value="RNaseH-like_sf"/>
</dbReference>
<dbReference type="Proteomes" id="UP000636709">
    <property type="component" value="Unassembled WGS sequence"/>
</dbReference>
<dbReference type="InterPro" id="IPR044730">
    <property type="entry name" value="RNase_H-like_dom_plant"/>
</dbReference>
<dbReference type="InterPro" id="IPR052929">
    <property type="entry name" value="RNase_H-like_EbsB-rel"/>
</dbReference>
<evidence type="ECO:0000313" key="4">
    <source>
        <dbReference type="Proteomes" id="UP000636709"/>
    </source>
</evidence>
<sequence length="161" mass="17361">MRSADGSDKGKGHCSLSGNSGVLKKGKGMPNSAPCWEAPPEGWIKVNVDGSFVLQIGEAGAGIVARNSEGKVLFTAWHELLRCSDAAEAEANACMLGLRLAARWTPGRVILETDCVRIANALQSESNRSELGFLIAEARDHAKMMEDWRVSKVKREQFCGS</sequence>
<dbReference type="PANTHER" id="PTHR47074">
    <property type="entry name" value="BNAC02G40300D PROTEIN"/>
    <property type="match status" value="1"/>
</dbReference>
<dbReference type="InterPro" id="IPR036397">
    <property type="entry name" value="RNaseH_sf"/>
</dbReference>
<proteinExistence type="predicted"/>
<feature type="domain" description="RNase H type-1" evidence="2">
    <location>
        <begin position="47"/>
        <end position="157"/>
    </location>
</feature>
<dbReference type="Gene3D" id="3.30.420.10">
    <property type="entry name" value="Ribonuclease H-like superfamily/Ribonuclease H"/>
    <property type="match status" value="1"/>
</dbReference>
<protein>
    <recommendedName>
        <fullName evidence="2">RNase H type-1 domain-containing protein</fullName>
    </recommendedName>
</protein>
<organism evidence="3 4">
    <name type="scientific">Digitaria exilis</name>
    <dbReference type="NCBI Taxonomy" id="1010633"/>
    <lineage>
        <taxon>Eukaryota</taxon>
        <taxon>Viridiplantae</taxon>
        <taxon>Streptophyta</taxon>
        <taxon>Embryophyta</taxon>
        <taxon>Tracheophyta</taxon>
        <taxon>Spermatophyta</taxon>
        <taxon>Magnoliopsida</taxon>
        <taxon>Liliopsida</taxon>
        <taxon>Poales</taxon>
        <taxon>Poaceae</taxon>
        <taxon>PACMAD clade</taxon>
        <taxon>Panicoideae</taxon>
        <taxon>Panicodae</taxon>
        <taxon>Paniceae</taxon>
        <taxon>Anthephorinae</taxon>
        <taxon>Digitaria</taxon>
    </lineage>
</organism>
<keyword evidence="4" id="KW-1185">Reference proteome</keyword>
<dbReference type="GO" id="GO:0004523">
    <property type="term" value="F:RNA-DNA hybrid ribonuclease activity"/>
    <property type="evidence" value="ECO:0007669"/>
    <property type="project" value="InterPro"/>
</dbReference>
<feature type="compositionally biased region" description="Basic and acidic residues" evidence="1">
    <location>
        <begin position="1"/>
        <end position="11"/>
    </location>
</feature>
<evidence type="ECO:0000256" key="1">
    <source>
        <dbReference type="SAM" id="MobiDB-lite"/>
    </source>
</evidence>
<dbReference type="GO" id="GO:0003676">
    <property type="term" value="F:nucleic acid binding"/>
    <property type="evidence" value="ECO:0007669"/>
    <property type="project" value="InterPro"/>
</dbReference>